<dbReference type="Proteomes" id="UP001139308">
    <property type="component" value="Unassembled WGS sequence"/>
</dbReference>
<dbReference type="EMBL" id="JAKLJA010000025">
    <property type="protein sequence ID" value="MCG5076611.1"/>
    <property type="molecule type" value="Genomic_DNA"/>
</dbReference>
<sequence length="193" mass="21231">MRFDGRSGSSSLCLRNQLGSSHLEEKRMTDIAVIDPDKDALYERIRLLLFSADLPVQRLEADIDDIGRFTAPDVRSPHLRLVEAMPPLTPAAEAIVRAMIRAYGVELFGRGSANAGLRALIKAGPVKFGQTALMLGPDAPVPERARPLVEAFNRIFERYPESGFAQARCLLSAIGLPVGRDVPRQPSRSLQRD</sequence>
<gene>
    <name evidence="1" type="ORF">L5014_25165</name>
</gene>
<dbReference type="AlphaFoldDB" id="A0A9X1RUY0"/>
<name>A0A9X1RUY0_9BURK</name>
<organism evidence="1 2">
    <name type="scientific">Paraburkholderia tagetis</name>
    <dbReference type="NCBI Taxonomy" id="2913261"/>
    <lineage>
        <taxon>Bacteria</taxon>
        <taxon>Pseudomonadati</taxon>
        <taxon>Pseudomonadota</taxon>
        <taxon>Betaproteobacteria</taxon>
        <taxon>Burkholderiales</taxon>
        <taxon>Burkholderiaceae</taxon>
        <taxon>Paraburkholderia</taxon>
    </lineage>
</organism>
<evidence type="ECO:0000313" key="1">
    <source>
        <dbReference type="EMBL" id="MCG5076611.1"/>
    </source>
</evidence>
<dbReference type="RefSeq" id="WP_238466522.1">
    <property type="nucleotide sequence ID" value="NZ_JAKLJA010000025.1"/>
</dbReference>
<keyword evidence="2" id="KW-1185">Reference proteome</keyword>
<protein>
    <submittedName>
        <fullName evidence="1">Uncharacterized protein</fullName>
    </submittedName>
</protein>
<accession>A0A9X1RUY0</accession>
<reference evidence="1" key="1">
    <citation type="submission" date="2022-01" db="EMBL/GenBank/DDBJ databases">
        <title>Genome sequence and assembly of Parabukholderia sp. RG36.</title>
        <authorList>
            <person name="Chhetri G."/>
        </authorList>
    </citation>
    <scope>NUCLEOTIDE SEQUENCE</scope>
    <source>
        <strain evidence="1">RG36</strain>
    </source>
</reference>
<evidence type="ECO:0000313" key="2">
    <source>
        <dbReference type="Proteomes" id="UP001139308"/>
    </source>
</evidence>
<comment type="caution">
    <text evidence="1">The sequence shown here is derived from an EMBL/GenBank/DDBJ whole genome shotgun (WGS) entry which is preliminary data.</text>
</comment>
<proteinExistence type="predicted"/>